<dbReference type="Pfam" id="PF02770">
    <property type="entry name" value="Acyl-CoA_dh_M"/>
    <property type="match status" value="1"/>
</dbReference>
<dbReference type="RefSeq" id="XP_013752785.1">
    <property type="nucleotide sequence ID" value="XM_013897331.1"/>
</dbReference>
<comment type="similarity">
    <text evidence="1 4">Belongs to the acyl-CoA dehydrogenase family.</text>
</comment>
<dbReference type="Gene3D" id="6.10.250.600">
    <property type="match status" value="1"/>
</dbReference>
<dbReference type="SUPFAM" id="SSF56645">
    <property type="entry name" value="Acyl-CoA dehydrogenase NM domain-like"/>
    <property type="match status" value="1"/>
</dbReference>
<evidence type="ECO:0000256" key="4">
    <source>
        <dbReference type="RuleBase" id="RU362125"/>
    </source>
</evidence>
<feature type="domain" description="Acyl-CoA oxidase/dehydrogenase middle" evidence="6">
    <location>
        <begin position="219"/>
        <end position="328"/>
    </location>
</feature>
<dbReference type="InterPro" id="IPR052904">
    <property type="entry name" value="Acyl-CoA_dehydrogenase-like"/>
</dbReference>
<evidence type="ECO:0000313" key="8">
    <source>
        <dbReference type="EMBL" id="KNC55860.1"/>
    </source>
</evidence>
<dbReference type="OMA" id="IEMVAMT"/>
<dbReference type="eggNOG" id="KOG0137">
    <property type="taxonomic scope" value="Eukaryota"/>
</dbReference>
<dbReference type="InterPro" id="IPR009075">
    <property type="entry name" value="AcylCo_DH/oxidase_C"/>
</dbReference>
<dbReference type="PANTHER" id="PTHR42707:SF3">
    <property type="entry name" value="ACYL-COA DEHYDROGENASE AIDB-RELATED"/>
    <property type="match status" value="1"/>
</dbReference>
<evidence type="ECO:0000256" key="2">
    <source>
        <dbReference type="ARBA" id="ARBA00022630"/>
    </source>
</evidence>
<dbReference type="Pfam" id="PF18158">
    <property type="entry name" value="AidB_N"/>
    <property type="match status" value="1"/>
</dbReference>
<dbReference type="GO" id="GO:0003995">
    <property type="term" value="F:acyl-CoA dehydrogenase activity"/>
    <property type="evidence" value="ECO:0007669"/>
    <property type="project" value="TreeGrafter"/>
</dbReference>
<comment type="cofactor">
    <cofactor evidence="4">
        <name>FAD</name>
        <dbReference type="ChEBI" id="CHEBI:57692"/>
    </cofactor>
</comment>
<dbReference type="Proteomes" id="UP000054408">
    <property type="component" value="Unassembled WGS sequence"/>
</dbReference>
<dbReference type="OrthoDB" id="10251155at2759"/>
<evidence type="ECO:0000256" key="3">
    <source>
        <dbReference type="ARBA" id="ARBA00022827"/>
    </source>
</evidence>
<name>A0A0L0DUB1_THETB</name>
<dbReference type="InterPro" id="IPR041504">
    <property type="entry name" value="AidB_N"/>
</dbReference>
<keyword evidence="2 4" id="KW-0285">Flavoprotein</keyword>
<sequence>MQRASSSEGARAAATHEVTNQAPAYSANVYTTDPLVVAATERAMGAGDGKEAGDDHIAGGTSVVSKDALIEAGHYYGHEANYALAAMANENGPVLAAYDAVGNRINAVDFHPAWHDVMEAGTVHGVGHGVWADESVRGRYTARGAMLYMHSQWEHGSTCPLVMTNAAFPLLKSVATTSDERVSNGCRALALTWANRIRGGVYDGRDVPANQKPGVTLGMSMTEKQGGSDVRANTTLATPVSGSAAARMGLTAEEAAAAPHTLVGHKWFTSAPMSDAFITLAYTDEGMSAFLVPRWLESGERNAGFQVMRLKNKLGDRSNASSEVEYRDAVGFLMGAPGRGIATLLEMVHHTRLDCVTGSAGSMRMGLARAAHHAAHRSVFGTTISDSPLGANVLADLALESHAATLMAFELMAAFEGAAEGDAEAAAYARVATAMSKFFVCKRLPGFAAEAMEVFGGNGYVDDAANGMPRLFRQSPLNAIWEGSGSVMVLDIMRAAAKEPAAMAAFLGKLETELAADSRAASFLAASPAVNALKTGSMDLVQGRAAVHSLALALQAMLMMQRADGDVADAFIASRLTSSAASGVGLYGGLDLPLDQIQRIVDGITTE</sequence>
<dbReference type="InterPro" id="IPR036250">
    <property type="entry name" value="AcylCo_DH-like_C"/>
</dbReference>
<dbReference type="Gene3D" id="2.40.110.20">
    <property type="match status" value="1"/>
</dbReference>
<keyword evidence="4" id="KW-0560">Oxidoreductase</keyword>
<evidence type="ECO:0000259" key="5">
    <source>
        <dbReference type="Pfam" id="PF00441"/>
    </source>
</evidence>
<reference evidence="8 9" key="1">
    <citation type="submission" date="2010-05" db="EMBL/GenBank/DDBJ databases">
        <title>The Genome Sequence of Thecamonas trahens ATCC 50062.</title>
        <authorList>
            <consortium name="The Broad Institute Genome Sequencing Platform"/>
            <person name="Russ C."/>
            <person name="Cuomo C."/>
            <person name="Shea T."/>
            <person name="Young S.K."/>
            <person name="Zeng Q."/>
            <person name="Koehrsen M."/>
            <person name="Haas B."/>
            <person name="Borodovsky M."/>
            <person name="Guigo R."/>
            <person name="Alvarado L."/>
            <person name="Berlin A."/>
            <person name="Bochicchio J."/>
            <person name="Borenstein D."/>
            <person name="Chapman S."/>
            <person name="Chen Z."/>
            <person name="Freedman E."/>
            <person name="Gellesch M."/>
            <person name="Goldberg J."/>
            <person name="Griggs A."/>
            <person name="Gujja S."/>
            <person name="Heilman E."/>
            <person name="Heiman D."/>
            <person name="Hepburn T."/>
            <person name="Howarth C."/>
            <person name="Jen D."/>
            <person name="Larson L."/>
            <person name="Mehta T."/>
            <person name="Park D."/>
            <person name="Pearson M."/>
            <person name="Roberts A."/>
            <person name="Saif S."/>
            <person name="Shenoy N."/>
            <person name="Sisk P."/>
            <person name="Stolte C."/>
            <person name="Sykes S."/>
            <person name="Thomson T."/>
            <person name="Walk T."/>
            <person name="White J."/>
            <person name="Yandava C."/>
            <person name="Burger G."/>
            <person name="Gray M.W."/>
            <person name="Holland P.W.H."/>
            <person name="King N."/>
            <person name="Lang F.B.F."/>
            <person name="Roger A.J."/>
            <person name="Ruiz-Trillo I."/>
            <person name="Lander E."/>
            <person name="Nusbaum C."/>
        </authorList>
    </citation>
    <scope>NUCLEOTIDE SEQUENCE [LARGE SCALE GENOMIC DNA]</scope>
    <source>
        <strain evidence="8 9">ATCC 50062</strain>
    </source>
</reference>
<accession>A0A0L0DUB1</accession>
<evidence type="ECO:0000313" key="9">
    <source>
        <dbReference type="Proteomes" id="UP000054408"/>
    </source>
</evidence>
<dbReference type="InterPro" id="IPR006091">
    <property type="entry name" value="Acyl-CoA_Oxase/DH_mid-dom"/>
</dbReference>
<dbReference type="Pfam" id="PF00441">
    <property type="entry name" value="Acyl-CoA_dh_1"/>
    <property type="match status" value="1"/>
</dbReference>
<dbReference type="PANTHER" id="PTHR42707">
    <property type="entry name" value="ACYL-COA DEHYDROGENASE"/>
    <property type="match status" value="1"/>
</dbReference>
<dbReference type="SUPFAM" id="SSF47203">
    <property type="entry name" value="Acyl-CoA dehydrogenase C-terminal domain-like"/>
    <property type="match status" value="1"/>
</dbReference>
<dbReference type="GeneID" id="25569315"/>
<dbReference type="EMBL" id="GL349507">
    <property type="protein sequence ID" value="KNC55860.1"/>
    <property type="molecule type" value="Genomic_DNA"/>
</dbReference>
<evidence type="ECO:0000259" key="7">
    <source>
        <dbReference type="Pfam" id="PF18158"/>
    </source>
</evidence>
<keyword evidence="3 4" id="KW-0274">FAD</keyword>
<dbReference type="AlphaFoldDB" id="A0A0L0DUB1"/>
<dbReference type="STRING" id="461836.A0A0L0DUB1"/>
<feature type="domain" description="Adaptive response protein AidB N-terminal" evidence="7">
    <location>
        <begin position="27"/>
        <end position="178"/>
    </location>
</feature>
<organism evidence="8 9">
    <name type="scientific">Thecamonas trahens ATCC 50062</name>
    <dbReference type="NCBI Taxonomy" id="461836"/>
    <lineage>
        <taxon>Eukaryota</taxon>
        <taxon>Apusozoa</taxon>
        <taxon>Apusomonadida</taxon>
        <taxon>Apusomonadidae</taxon>
        <taxon>Thecamonas</taxon>
    </lineage>
</organism>
<dbReference type="Gene3D" id="1.20.140.10">
    <property type="entry name" value="Butyryl-CoA Dehydrogenase, subunit A, domain 3"/>
    <property type="match status" value="1"/>
</dbReference>
<evidence type="ECO:0000259" key="6">
    <source>
        <dbReference type="Pfam" id="PF02770"/>
    </source>
</evidence>
<feature type="domain" description="Acyl-CoA dehydrogenase/oxidase C-terminal" evidence="5">
    <location>
        <begin position="338"/>
        <end position="496"/>
    </location>
</feature>
<dbReference type="InterPro" id="IPR009100">
    <property type="entry name" value="AcylCoA_DH/oxidase_NM_dom_sf"/>
</dbReference>
<evidence type="ECO:0000256" key="1">
    <source>
        <dbReference type="ARBA" id="ARBA00009347"/>
    </source>
</evidence>
<protein>
    <submittedName>
        <fullName evidence="8">Acyl-CoA dehydrogenase domain-containing protein</fullName>
    </submittedName>
</protein>
<proteinExistence type="inferred from homology"/>
<gene>
    <name evidence="8" type="ORF">AMSG_11307</name>
</gene>
<keyword evidence="9" id="KW-1185">Reference proteome</keyword>